<evidence type="ECO:0000259" key="11">
    <source>
        <dbReference type="SMART" id="SM00845"/>
    </source>
</evidence>
<comment type="catalytic activity">
    <reaction evidence="8 10">
        <text>L-aspartyl-tRNA(Asn) + L-glutamine + ATP + H2O = L-asparaginyl-tRNA(Asn) + L-glutamate + ADP + phosphate + 2 H(+)</text>
        <dbReference type="Rhea" id="RHEA:14513"/>
        <dbReference type="Rhea" id="RHEA-COMP:9674"/>
        <dbReference type="Rhea" id="RHEA-COMP:9677"/>
        <dbReference type="ChEBI" id="CHEBI:15377"/>
        <dbReference type="ChEBI" id="CHEBI:15378"/>
        <dbReference type="ChEBI" id="CHEBI:29985"/>
        <dbReference type="ChEBI" id="CHEBI:30616"/>
        <dbReference type="ChEBI" id="CHEBI:43474"/>
        <dbReference type="ChEBI" id="CHEBI:58359"/>
        <dbReference type="ChEBI" id="CHEBI:78515"/>
        <dbReference type="ChEBI" id="CHEBI:78516"/>
        <dbReference type="ChEBI" id="CHEBI:456216"/>
    </reaction>
</comment>
<dbReference type="HAMAP" id="MF_00121">
    <property type="entry name" value="GatB"/>
    <property type="match status" value="1"/>
</dbReference>
<gene>
    <name evidence="10" type="primary">gatB</name>
    <name evidence="12" type="ORF">A3A32_03835</name>
</gene>
<evidence type="ECO:0000256" key="4">
    <source>
        <dbReference type="ARBA" id="ARBA00022741"/>
    </source>
</evidence>
<evidence type="ECO:0000313" key="13">
    <source>
        <dbReference type="Proteomes" id="UP000177081"/>
    </source>
</evidence>
<dbReference type="SUPFAM" id="SSF55931">
    <property type="entry name" value="Glutamine synthetase/guanido kinase"/>
    <property type="match status" value="1"/>
</dbReference>
<dbReference type="NCBIfam" id="TIGR00133">
    <property type="entry name" value="gatB"/>
    <property type="match status" value="1"/>
</dbReference>
<dbReference type="EC" id="6.3.5.-" evidence="10"/>
<dbReference type="Gene3D" id="1.10.150.380">
    <property type="entry name" value="GatB domain, N-terminal subdomain"/>
    <property type="match status" value="1"/>
</dbReference>
<evidence type="ECO:0000313" key="12">
    <source>
        <dbReference type="EMBL" id="OHA75656.1"/>
    </source>
</evidence>
<organism evidence="12 13">
    <name type="scientific">Candidatus Wildermuthbacteria bacterium RIFCSPLOWO2_01_FULL_48_35</name>
    <dbReference type="NCBI Taxonomy" id="1802463"/>
    <lineage>
        <taxon>Bacteria</taxon>
        <taxon>Candidatus Wildermuthiibacteriota</taxon>
    </lineage>
</organism>
<evidence type="ECO:0000256" key="1">
    <source>
        <dbReference type="ARBA" id="ARBA00005306"/>
    </source>
</evidence>
<dbReference type="Proteomes" id="UP000177081">
    <property type="component" value="Unassembled WGS sequence"/>
</dbReference>
<dbReference type="Pfam" id="PF02934">
    <property type="entry name" value="GatB_N"/>
    <property type="match status" value="1"/>
</dbReference>
<dbReference type="PANTHER" id="PTHR11659">
    <property type="entry name" value="GLUTAMYL-TRNA GLN AMIDOTRANSFERASE SUBUNIT B MITOCHONDRIAL AND PROKARYOTIC PET112-RELATED"/>
    <property type="match status" value="1"/>
</dbReference>
<dbReference type="InterPro" id="IPR004413">
    <property type="entry name" value="GatB"/>
</dbReference>
<dbReference type="AlphaFoldDB" id="A0A1G2RS41"/>
<dbReference type="NCBIfam" id="NF004014">
    <property type="entry name" value="PRK05477.1-4"/>
    <property type="match status" value="1"/>
</dbReference>
<evidence type="ECO:0000256" key="6">
    <source>
        <dbReference type="ARBA" id="ARBA00022917"/>
    </source>
</evidence>
<comment type="caution">
    <text evidence="12">The sequence shown here is derived from an EMBL/GenBank/DDBJ whole genome shotgun (WGS) entry which is preliminary data.</text>
</comment>
<evidence type="ECO:0000256" key="9">
    <source>
        <dbReference type="ARBA" id="ARBA00047913"/>
    </source>
</evidence>
<evidence type="ECO:0000256" key="2">
    <source>
        <dbReference type="ARBA" id="ARBA00011123"/>
    </source>
</evidence>
<dbReference type="InterPro" id="IPR006075">
    <property type="entry name" value="Asn/Gln-tRNA_Trfase_suB/E_cat"/>
</dbReference>
<dbReference type="SUPFAM" id="SSF89095">
    <property type="entry name" value="GatB/YqeY motif"/>
    <property type="match status" value="1"/>
</dbReference>
<evidence type="ECO:0000256" key="10">
    <source>
        <dbReference type="HAMAP-Rule" id="MF_00121"/>
    </source>
</evidence>
<dbReference type="InterPro" id="IPR017958">
    <property type="entry name" value="Gln-tRNA_amidoTrfase_suB_CS"/>
</dbReference>
<evidence type="ECO:0000256" key="8">
    <source>
        <dbReference type="ARBA" id="ARBA00047380"/>
    </source>
</evidence>
<dbReference type="Gene3D" id="1.10.10.410">
    <property type="match status" value="1"/>
</dbReference>
<protein>
    <recommendedName>
        <fullName evidence="10">Aspartyl/glutamyl-tRNA(Asn/Gln) amidotransferase subunit B</fullName>
        <shortName evidence="10">Asp/Glu-ADT subunit B</shortName>
        <ecNumber evidence="10">6.3.5.-</ecNumber>
    </recommendedName>
</protein>
<sequence length="490" mass="55482">MTKSFLQPVIGLEIHAELNTASKMFCSCRNDSVEAHPNVNVCPVCMGHPGTLPVINKEAVKKVIKTGLALNCRIPEHSKFDRKNYFYPDLPKGYQISQYDAPLCGEGYLDIGDGKRVRITRVHLEEDTGRLIHAGEHSLVDFNRAGVPLMELVTKPDIKSAQEAKKFAQELQLILRYLEVSNADMEKGEMRIEANISLGREGKMGTKVEVKNLNSFRTVERAIEYEIERQAGILESGEKVIQETRGWHDVKQITFSQRGKEEAHDYRYFPEPDLPPLRVGTSEYLDQIRAEIPELPQQRRQRFIEEYKLGPKEAELFVSQKDLGEYYEKVVSELREWIKEQEHRGLYRIEFEKLAKIAANYIVSDLLGLLKGASPAGKDFLISAEDFAELITLIYEGKISSKIAKTVLAEMLQTGADPHHIIEEKQLTRVEGQGEIERIVKEAISQNGKAAEDYKKGKAAALQFLVGQVMAKTKGRVDPEAARQLLTKFL</sequence>
<evidence type="ECO:0000256" key="3">
    <source>
        <dbReference type="ARBA" id="ARBA00022598"/>
    </source>
</evidence>
<comment type="function">
    <text evidence="7 10">Allows the formation of correctly charged Asn-tRNA(Asn) or Gln-tRNA(Gln) through the transamidation of misacylated Asp-tRNA(Asn) or Glu-tRNA(Gln) in organisms which lack either or both of asparaginyl-tRNA or glutaminyl-tRNA synthetases. The reaction takes place in the presence of glutamine and ATP through an activated phospho-Asp-tRNA(Asn) or phospho-Glu-tRNA(Gln).</text>
</comment>
<dbReference type="NCBIfam" id="NF004012">
    <property type="entry name" value="PRK05477.1-2"/>
    <property type="match status" value="1"/>
</dbReference>
<keyword evidence="4 10" id="KW-0547">Nucleotide-binding</keyword>
<comment type="similarity">
    <text evidence="1 10">Belongs to the GatB/GatE family. GatB subfamily.</text>
</comment>
<dbReference type="FunFam" id="1.10.10.410:FF:000001">
    <property type="entry name" value="Aspartyl/glutamyl-tRNA(Asn/Gln) amidotransferase subunit B"/>
    <property type="match status" value="1"/>
</dbReference>
<keyword evidence="3 10" id="KW-0436">Ligase</keyword>
<name>A0A1G2RS41_9BACT</name>
<reference evidence="12 13" key="1">
    <citation type="journal article" date="2016" name="Nat. Commun.">
        <title>Thousands of microbial genomes shed light on interconnected biogeochemical processes in an aquifer system.</title>
        <authorList>
            <person name="Anantharaman K."/>
            <person name="Brown C.T."/>
            <person name="Hug L.A."/>
            <person name="Sharon I."/>
            <person name="Castelle C.J."/>
            <person name="Probst A.J."/>
            <person name="Thomas B.C."/>
            <person name="Singh A."/>
            <person name="Wilkins M.J."/>
            <person name="Karaoz U."/>
            <person name="Brodie E.L."/>
            <person name="Williams K.H."/>
            <person name="Hubbard S.S."/>
            <person name="Banfield J.F."/>
        </authorList>
    </citation>
    <scope>NUCLEOTIDE SEQUENCE [LARGE SCALE GENOMIC DNA]</scope>
</reference>
<dbReference type="PROSITE" id="PS01234">
    <property type="entry name" value="GATB"/>
    <property type="match status" value="1"/>
</dbReference>
<comment type="subunit">
    <text evidence="2 10">Heterotrimer of A, B and C subunits.</text>
</comment>
<keyword evidence="6 10" id="KW-0648">Protein biosynthesis</keyword>
<dbReference type="InterPro" id="IPR003789">
    <property type="entry name" value="Asn/Gln_tRNA_amidoTrase-B-like"/>
</dbReference>
<dbReference type="Pfam" id="PF02637">
    <property type="entry name" value="GatB_Yqey"/>
    <property type="match status" value="1"/>
</dbReference>
<dbReference type="GO" id="GO:0050566">
    <property type="term" value="F:asparaginyl-tRNA synthase (glutamine-hydrolyzing) activity"/>
    <property type="evidence" value="ECO:0007669"/>
    <property type="project" value="RHEA"/>
</dbReference>
<keyword evidence="5 10" id="KW-0067">ATP-binding</keyword>
<dbReference type="InterPro" id="IPR017959">
    <property type="entry name" value="Asn/Gln-tRNA_amidoTrfase_suB/E"/>
</dbReference>
<dbReference type="EMBL" id="MHUI01000007">
    <property type="protein sequence ID" value="OHA75656.1"/>
    <property type="molecule type" value="Genomic_DNA"/>
</dbReference>
<dbReference type="InterPro" id="IPR023168">
    <property type="entry name" value="GatB_Yqey_C_2"/>
</dbReference>
<feature type="domain" description="Asn/Gln amidotransferase" evidence="11">
    <location>
        <begin position="325"/>
        <end position="490"/>
    </location>
</feature>
<dbReference type="GO" id="GO:0050567">
    <property type="term" value="F:glutaminyl-tRNA synthase (glutamine-hydrolyzing) activity"/>
    <property type="evidence" value="ECO:0007669"/>
    <property type="project" value="UniProtKB-UniRule"/>
</dbReference>
<evidence type="ECO:0000256" key="5">
    <source>
        <dbReference type="ARBA" id="ARBA00022840"/>
    </source>
</evidence>
<dbReference type="InterPro" id="IPR018027">
    <property type="entry name" value="Asn/Gln_amidotransferase"/>
</dbReference>
<dbReference type="GO" id="GO:0006412">
    <property type="term" value="P:translation"/>
    <property type="evidence" value="ECO:0007669"/>
    <property type="project" value="UniProtKB-UniRule"/>
</dbReference>
<dbReference type="GO" id="GO:0005524">
    <property type="term" value="F:ATP binding"/>
    <property type="evidence" value="ECO:0007669"/>
    <property type="project" value="UniProtKB-KW"/>
</dbReference>
<dbReference type="SMART" id="SM00845">
    <property type="entry name" value="GatB_Yqey"/>
    <property type="match status" value="1"/>
</dbReference>
<comment type="catalytic activity">
    <reaction evidence="9 10">
        <text>L-glutamyl-tRNA(Gln) + L-glutamine + ATP + H2O = L-glutaminyl-tRNA(Gln) + L-glutamate + ADP + phosphate + H(+)</text>
        <dbReference type="Rhea" id="RHEA:17521"/>
        <dbReference type="Rhea" id="RHEA-COMP:9681"/>
        <dbReference type="Rhea" id="RHEA-COMP:9684"/>
        <dbReference type="ChEBI" id="CHEBI:15377"/>
        <dbReference type="ChEBI" id="CHEBI:15378"/>
        <dbReference type="ChEBI" id="CHEBI:29985"/>
        <dbReference type="ChEBI" id="CHEBI:30616"/>
        <dbReference type="ChEBI" id="CHEBI:43474"/>
        <dbReference type="ChEBI" id="CHEBI:58359"/>
        <dbReference type="ChEBI" id="CHEBI:78520"/>
        <dbReference type="ChEBI" id="CHEBI:78521"/>
        <dbReference type="ChEBI" id="CHEBI:456216"/>
    </reaction>
</comment>
<accession>A0A1G2RS41</accession>
<dbReference type="InterPro" id="IPR014746">
    <property type="entry name" value="Gln_synth/guanido_kin_cat_dom"/>
</dbReference>
<dbReference type="InterPro" id="IPR042114">
    <property type="entry name" value="GatB_C_1"/>
</dbReference>
<proteinExistence type="inferred from homology"/>
<evidence type="ECO:0000256" key="7">
    <source>
        <dbReference type="ARBA" id="ARBA00024799"/>
    </source>
</evidence>